<dbReference type="InterPro" id="IPR025164">
    <property type="entry name" value="Toastrack_DUF4097"/>
</dbReference>
<reference evidence="3 4" key="1">
    <citation type="submission" date="2016-10" db="EMBL/GenBank/DDBJ databases">
        <authorList>
            <person name="de Groot N.N."/>
        </authorList>
    </citation>
    <scope>NUCLEOTIDE SEQUENCE [LARGE SCALE GENOMIC DNA]</scope>
    <source>
        <strain evidence="3 4">DSM 3217</strain>
    </source>
</reference>
<keyword evidence="1" id="KW-0732">Signal</keyword>
<evidence type="ECO:0000256" key="1">
    <source>
        <dbReference type="SAM" id="SignalP"/>
    </source>
</evidence>
<feature type="signal peptide" evidence="1">
    <location>
        <begin position="1"/>
        <end position="21"/>
    </location>
</feature>
<dbReference type="AlphaFoldDB" id="A0A1G6CEN8"/>
<dbReference type="PROSITE" id="PS51257">
    <property type="entry name" value="PROKAR_LIPOPROTEIN"/>
    <property type="match status" value="1"/>
</dbReference>
<keyword evidence="4" id="KW-1185">Reference proteome</keyword>
<organism evidence="3 4">
    <name type="scientific">Eubacterium oxidoreducens</name>
    <dbReference type="NCBI Taxonomy" id="1732"/>
    <lineage>
        <taxon>Bacteria</taxon>
        <taxon>Bacillati</taxon>
        <taxon>Bacillota</taxon>
        <taxon>Clostridia</taxon>
        <taxon>Eubacteriales</taxon>
        <taxon>Eubacteriaceae</taxon>
        <taxon>Eubacterium</taxon>
    </lineage>
</organism>
<dbReference type="EMBL" id="FMXR01000018">
    <property type="protein sequence ID" value="SDB31285.1"/>
    <property type="molecule type" value="Genomic_DNA"/>
</dbReference>
<name>A0A1G6CEN8_EUBOX</name>
<proteinExistence type="predicted"/>
<feature type="chain" id="PRO_5039690997" evidence="1">
    <location>
        <begin position="22"/>
        <end position="252"/>
    </location>
</feature>
<feature type="domain" description="DUF4097" evidence="2">
    <location>
        <begin position="140"/>
        <end position="248"/>
    </location>
</feature>
<dbReference type="Proteomes" id="UP000199228">
    <property type="component" value="Unassembled WGS sequence"/>
</dbReference>
<dbReference type="STRING" id="1732.SAMN02910417_02327"/>
<sequence>MYKRKKMIAGIILIAAVMLMACGKEQTQEDAGSDSGVGEEKTVSKAVEEILVNWTAGEVKVQYGDVKNITFSESSKQELSEDTTLQYEENDKELSIEYAKTGNLGAGAIDKTLVITLPDSYVCKRLKVELVSADLILPSKIQIEECEIHSDSGTVVLEGGGSVKEMNCETVSGNIELELDEIDTLVCDSVSADVTLLLPKDSGFRVDTEMIGGEFVSDFETKQKGEIYTAGDAGAGITMTSLSGDLTIGIGQ</sequence>
<dbReference type="RefSeq" id="WP_090174524.1">
    <property type="nucleotide sequence ID" value="NZ_FMXR01000018.1"/>
</dbReference>
<accession>A0A1G6CEN8</accession>
<evidence type="ECO:0000259" key="2">
    <source>
        <dbReference type="Pfam" id="PF13349"/>
    </source>
</evidence>
<gene>
    <name evidence="3" type="ORF">SAMN02910417_02327</name>
</gene>
<evidence type="ECO:0000313" key="4">
    <source>
        <dbReference type="Proteomes" id="UP000199228"/>
    </source>
</evidence>
<dbReference type="Pfam" id="PF13349">
    <property type="entry name" value="DUF4097"/>
    <property type="match status" value="1"/>
</dbReference>
<evidence type="ECO:0000313" key="3">
    <source>
        <dbReference type="EMBL" id="SDB31285.1"/>
    </source>
</evidence>
<protein>
    <submittedName>
        <fullName evidence="3">Putative adhesin</fullName>
    </submittedName>
</protein>